<proteinExistence type="predicted"/>
<reference evidence="1" key="2">
    <citation type="submission" date="2015-06" db="UniProtKB">
        <authorList>
            <consortium name="EnsemblMetazoa"/>
        </authorList>
    </citation>
    <scope>IDENTIFICATION</scope>
</reference>
<accession>T1GV33</accession>
<protein>
    <submittedName>
        <fullName evidence="1">Uncharacterized protein</fullName>
    </submittedName>
</protein>
<dbReference type="Proteomes" id="UP000015102">
    <property type="component" value="Unassembled WGS sequence"/>
</dbReference>
<dbReference type="EMBL" id="CAQQ02189421">
    <property type="status" value="NOT_ANNOTATED_CDS"/>
    <property type="molecule type" value="Genomic_DNA"/>
</dbReference>
<sequence length="94" mass="10874">MEFYKLTSIIIISVRYCQSQETGGYIYILGAKQPTQTYMEPSKIRQLLIKRNLSEGSSSNLNLQSRPIEEAEDEVKDIFLNNLSQLMLTFLFMT</sequence>
<dbReference type="HOGENOM" id="CLU_2388728_0_0_1"/>
<evidence type="ECO:0000313" key="1">
    <source>
        <dbReference type="EnsemblMetazoa" id="MESCA007614-PA"/>
    </source>
</evidence>
<name>T1GV33_MEGSC</name>
<dbReference type="AlphaFoldDB" id="T1GV33"/>
<evidence type="ECO:0000313" key="2">
    <source>
        <dbReference type="Proteomes" id="UP000015102"/>
    </source>
</evidence>
<keyword evidence="2" id="KW-1185">Reference proteome</keyword>
<dbReference type="EnsemblMetazoa" id="MESCA007614-RA">
    <property type="protein sequence ID" value="MESCA007614-PA"/>
    <property type="gene ID" value="MESCA007614"/>
</dbReference>
<reference evidence="2" key="1">
    <citation type="submission" date="2013-02" db="EMBL/GenBank/DDBJ databases">
        <authorList>
            <person name="Hughes D."/>
        </authorList>
    </citation>
    <scope>NUCLEOTIDE SEQUENCE</scope>
    <source>
        <strain>Durham</strain>
        <strain evidence="2">NC isolate 2 -- Noor lab</strain>
    </source>
</reference>
<organism evidence="1 2">
    <name type="scientific">Megaselia scalaris</name>
    <name type="common">Humpbacked fly</name>
    <name type="synonym">Phora scalaris</name>
    <dbReference type="NCBI Taxonomy" id="36166"/>
    <lineage>
        <taxon>Eukaryota</taxon>
        <taxon>Metazoa</taxon>
        <taxon>Ecdysozoa</taxon>
        <taxon>Arthropoda</taxon>
        <taxon>Hexapoda</taxon>
        <taxon>Insecta</taxon>
        <taxon>Pterygota</taxon>
        <taxon>Neoptera</taxon>
        <taxon>Endopterygota</taxon>
        <taxon>Diptera</taxon>
        <taxon>Brachycera</taxon>
        <taxon>Muscomorpha</taxon>
        <taxon>Platypezoidea</taxon>
        <taxon>Phoridae</taxon>
        <taxon>Megaseliini</taxon>
        <taxon>Megaselia</taxon>
    </lineage>
</organism>
<dbReference type="EMBL" id="CAQQ02189420">
    <property type="status" value="NOT_ANNOTATED_CDS"/>
    <property type="molecule type" value="Genomic_DNA"/>
</dbReference>